<dbReference type="InterPro" id="IPR003439">
    <property type="entry name" value="ABC_transporter-like_ATP-bd"/>
</dbReference>
<dbReference type="InterPro" id="IPR013563">
    <property type="entry name" value="Oligopep_ABC_C"/>
</dbReference>
<protein>
    <submittedName>
        <fullName evidence="9">Peptide/nickel transport system ATP-binding protein/oligopeptide transport system ATP-binding protein</fullName>
    </submittedName>
</protein>
<evidence type="ECO:0000313" key="10">
    <source>
        <dbReference type="Proteomes" id="UP000315677"/>
    </source>
</evidence>
<dbReference type="InterPro" id="IPR017871">
    <property type="entry name" value="ABC_transporter-like_CS"/>
</dbReference>
<dbReference type="PROSITE" id="PS00211">
    <property type="entry name" value="ABC_TRANSPORTER_1"/>
    <property type="match status" value="1"/>
</dbReference>
<evidence type="ECO:0000256" key="5">
    <source>
        <dbReference type="ARBA" id="ARBA00022741"/>
    </source>
</evidence>
<keyword evidence="4" id="KW-1003">Cell membrane</keyword>
<dbReference type="Pfam" id="PF08352">
    <property type="entry name" value="oligo_HPY"/>
    <property type="match status" value="1"/>
</dbReference>
<organism evidence="9 10">
    <name type="scientific">Pseudonocardia kunmingensis</name>
    <dbReference type="NCBI Taxonomy" id="630975"/>
    <lineage>
        <taxon>Bacteria</taxon>
        <taxon>Bacillati</taxon>
        <taxon>Actinomycetota</taxon>
        <taxon>Actinomycetes</taxon>
        <taxon>Pseudonocardiales</taxon>
        <taxon>Pseudonocardiaceae</taxon>
        <taxon>Pseudonocardia</taxon>
    </lineage>
</organism>
<name>A0A543DNI6_9PSEU</name>
<evidence type="ECO:0000256" key="1">
    <source>
        <dbReference type="ARBA" id="ARBA00004202"/>
    </source>
</evidence>
<keyword evidence="7" id="KW-0472">Membrane</keyword>
<dbReference type="Gene3D" id="3.40.50.300">
    <property type="entry name" value="P-loop containing nucleotide triphosphate hydrolases"/>
    <property type="match status" value="1"/>
</dbReference>
<dbReference type="InterPro" id="IPR027417">
    <property type="entry name" value="P-loop_NTPase"/>
</dbReference>
<comment type="caution">
    <text evidence="9">The sequence shown here is derived from an EMBL/GenBank/DDBJ whole genome shotgun (WGS) entry which is preliminary data.</text>
</comment>
<evidence type="ECO:0000256" key="7">
    <source>
        <dbReference type="ARBA" id="ARBA00023136"/>
    </source>
</evidence>
<dbReference type="EMBL" id="VFPA01000002">
    <property type="protein sequence ID" value="TQM10901.1"/>
    <property type="molecule type" value="Genomic_DNA"/>
</dbReference>
<dbReference type="AlphaFoldDB" id="A0A543DNI6"/>
<keyword evidence="3" id="KW-0813">Transport</keyword>
<keyword evidence="6 9" id="KW-0067">ATP-binding</keyword>
<dbReference type="GO" id="GO:0005886">
    <property type="term" value="C:plasma membrane"/>
    <property type="evidence" value="ECO:0007669"/>
    <property type="project" value="UniProtKB-SubCell"/>
</dbReference>
<dbReference type="GO" id="GO:0016887">
    <property type="term" value="F:ATP hydrolysis activity"/>
    <property type="evidence" value="ECO:0007669"/>
    <property type="project" value="InterPro"/>
</dbReference>
<dbReference type="PROSITE" id="PS50893">
    <property type="entry name" value="ABC_TRANSPORTER_2"/>
    <property type="match status" value="1"/>
</dbReference>
<comment type="similarity">
    <text evidence="2">Belongs to the ABC transporter superfamily.</text>
</comment>
<dbReference type="GO" id="GO:0015833">
    <property type="term" value="P:peptide transport"/>
    <property type="evidence" value="ECO:0007669"/>
    <property type="project" value="InterPro"/>
</dbReference>
<evidence type="ECO:0000259" key="8">
    <source>
        <dbReference type="PROSITE" id="PS50893"/>
    </source>
</evidence>
<keyword evidence="5" id="KW-0547">Nucleotide-binding</keyword>
<evidence type="ECO:0000256" key="2">
    <source>
        <dbReference type="ARBA" id="ARBA00005417"/>
    </source>
</evidence>
<evidence type="ECO:0000256" key="6">
    <source>
        <dbReference type="ARBA" id="ARBA00022840"/>
    </source>
</evidence>
<feature type="domain" description="ABC transporter" evidence="8">
    <location>
        <begin position="12"/>
        <end position="269"/>
    </location>
</feature>
<dbReference type="SMART" id="SM00382">
    <property type="entry name" value="AAA"/>
    <property type="match status" value="1"/>
</dbReference>
<gene>
    <name evidence="9" type="ORF">FB558_3424</name>
</gene>
<sequence>MNGEPDIKDPVLEIRDLHTHIGVDGGVVRAVDGVDLAVGRGETLCLVGESGSGKSVAARSVMRLLVPSARIVGGEILFSRGPEDAVDLARLDPRGPAMRAVRGAGIGMIFQEPMSSLSPVHTVGDQVAEMALTHTKLSKREAREQAAQMLDHVGITQPRRHLDDYPFQLSGGMRQRVMIAMALMCNPALLIADEPTTALDVTTQAQILDLLRRIQDEHDMAILFITHDMGVVAEMADRVAVMYLGRVVETGGVTEIFDVPRHPYTRAMLASIPSIGGPRGGELPAIAGSVPPPLVRPSGCAFHPRCTVAVAGRCDEHAPPRIELGDGHWMECVHGEDRR</sequence>
<evidence type="ECO:0000313" key="9">
    <source>
        <dbReference type="EMBL" id="TQM10901.1"/>
    </source>
</evidence>
<evidence type="ECO:0000256" key="4">
    <source>
        <dbReference type="ARBA" id="ARBA00022475"/>
    </source>
</evidence>
<keyword evidence="10" id="KW-1185">Reference proteome</keyword>
<proteinExistence type="inferred from homology"/>
<evidence type="ECO:0000256" key="3">
    <source>
        <dbReference type="ARBA" id="ARBA00022448"/>
    </source>
</evidence>
<accession>A0A543DNI6</accession>
<dbReference type="NCBIfam" id="TIGR01727">
    <property type="entry name" value="oligo_HPY"/>
    <property type="match status" value="1"/>
</dbReference>
<dbReference type="PANTHER" id="PTHR43297">
    <property type="entry name" value="OLIGOPEPTIDE TRANSPORT ATP-BINDING PROTEIN APPD"/>
    <property type="match status" value="1"/>
</dbReference>
<dbReference type="CDD" id="cd03257">
    <property type="entry name" value="ABC_NikE_OppD_transporters"/>
    <property type="match status" value="1"/>
</dbReference>
<dbReference type="Pfam" id="PF00005">
    <property type="entry name" value="ABC_tran"/>
    <property type="match status" value="1"/>
</dbReference>
<dbReference type="FunFam" id="3.40.50.300:FF:000016">
    <property type="entry name" value="Oligopeptide ABC transporter ATP-binding component"/>
    <property type="match status" value="1"/>
</dbReference>
<dbReference type="GO" id="GO:0005524">
    <property type="term" value="F:ATP binding"/>
    <property type="evidence" value="ECO:0007669"/>
    <property type="project" value="UniProtKB-KW"/>
</dbReference>
<comment type="subcellular location">
    <subcellularLocation>
        <location evidence="1">Cell membrane</location>
        <topology evidence="1">Peripheral membrane protein</topology>
    </subcellularLocation>
</comment>
<dbReference type="InterPro" id="IPR050388">
    <property type="entry name" value="ABC_Ni/Peptide_Import"/>
</dbReference>
<dbReference type="PANTHER" id="PTHR43297:SF2">
    <property type="entry name" value="DIPEPTIDE TRANSPORT ATP-BINDING PROTEIN DPPD"/>
    <property type="match status" value="1"/>
</dbReference>
<dbReference type="InterPro" id="IPR003593">
    <property type="entry name" value="AAA+_ATPase"/>
</dbReference>
<dbReference type="Proteomes" id="UP000315677">
    <property type="component" value="Unassembled WGS sequence"/>
</dbReference>
<reference evidence="9 10" key="1">
    <citation type="submission" date="2019-06" db="EMBL/GenBank/DDBJ databases">
        <title>Sequencing the genomes of 1000 actinobacteria strains.</title>
        <authorList>
            <person name="Klenk H.-P."/>
        </authorList>
    </citation>
    <scope>NUCLEOTIDE SEQUENCE [LARGE SCALE GENOMIC DNA]</scope>
    <source>
        <strain evidence="9 10">DSM 45301</strain>
    </source>
</reference>
<dbReference type="SUPFAM" id="SSF52540">
    <property type="entry name" value="P-loop containing nucleoside triphosphate hydrolases"/>
    <property type="match status" value="1"/>
</dbReference>